<keyword evidence="7" id="KW-0106">Calcium</keyword>
<keyword evidence="5" id="KW-0482">Metalloprotease</keyword>
<keyword evidence="2 7" id="KW-0479">Metal-binding</keyword>
<comment type="cofactor">
    <cofactor evidence="7">
        <name>Zn(2+)</name>
        <dbReference type="ChEBI" id="CHEBI:29105"/>
    </cofactor>
    <text evidence="7">Binds 2 Zn(2+) ions per subunit.</text>
</comment>
<feature type="binding site" evidence="7">
    <location>
        <position position="166"/>
    </location>
    <ligand>
        <name>Zn(2+)</name>
        <dbReference type="ChEBI" id="CHEBI:29105"/>
        <label>2</label>
        <note>catalytic</note>
    </ligand>
</feature>
<feature type="binding site" evidence="7">
    <location>
        <position position="180"/>
    </location>
    <ligand>
        <name>Zn(2+)</name>
        <dbReference type="ChEBI" id="CHEBI:29105"/>
        <label>2</label>
        <note>catalytic</note>
    </ligand>
</feature>
<feature type="binding site" evidence="7">
    <location>
        <position position="172"/>
    </location>
    <ligand>
        <name>Zn(2+)</name>
        <dbReference type="ChEBI" id="CHEBI:29105"/>
        <label>2</label>
        <note>catalytic</note>
    </ligand>
</feature>
<feature type="binding site" evidence="7">
    <location>
        <position position="120"/>
    </location>
    <ligand>
        <name>Ca(2+)</name>
        <dbReference type="ChEBI" id="CHEBI:29108"/>
        <label>3</label>
    </ligand>
</feature>
<dbReference type="PANTHER" id="PTHR10201">
    <property type="entry name" value="MATRIX METALLOPROTEINASE"/>
    <property type="match status" value="1"/>
</dbReference>
<dbReference type="Gramene" id="Kaladp0067s0157.1.v1.1">
    <property type="protein sequence ID" value="Kaladp0067s0157.1.v1.1"/>
    <property type="gene ID" value="Kaladp0067s0157.v1.1"/>
</dbReference>
<feature type="binding site" evidence="7">
    <location>
        <position position="162"/>
    </location>
    <ligand>
        <name>Zn(2+)</name>
        <dbReference type="ChEBI" id="CHEBI:29105"/>
        <label>2</label>
        <note>catalytic</note>
    </ligand>
</feature>
<feature type="binding site" evidence="7">
    <location>
        <position position="143"/>
    </location>
    <ligand>
        <name>Ca(2+)</name>
        <dbReference type="ChEBI" id="CHEBI:29108"/>
        <label>3</label>
    </ligand>
</feature>
<dbReference type="PRINTS" id="PR00138">
    <property type="entry name" value="MATRIXIN"/>
</dbReference>
<dbReference type="GO" id="GO:0004222">
    <property type="term" value="F:metalloendopeptidase activity"/>
    <property type="evidence" value="ECO:0007669"/>
    <property type="project" value="InterPro"/>
</dbReference>
<feature type="binding site" evidence="7">
    <location>
        <position position="134"/>
    </location>
    <ligand>
        <name>Ca(2+)</name>
        <dbReference type="ChEBI" id="CHEBI:29108"/>
        <label>2</label>
    </ligand>
</feature>
<dbReference type="GO" id="GO:0030574">
    <property type="term" value="P:collagen catabolic process"/>
    <property type="evidence" value="ECO:0007669"/>
    <property type="project" value="TreeGrafter"/>
</dbReference>
<feature type="domain" description="Peptidase metallopeptidase" evidence="8">
    <location>
        <begin position="48"/>
        <end position="206"/>
    </location>
</feature>
<dbReference type="InterPro" id="IPR021190">
    <property type="entry name" value="Pept_M10A"/>
</dbReference>
<evidence type="ECO:0000259" key="8">
    <source>
        <dbReference type="SMART" id="SM00235"/>
    </source>
</evidence>
<feature type="binding site" evidence="7">
    <location>
        <position position="103"/>
    </location>
    <ligand>
        <name>Ca(2+)</name>
        <dbReference type="ChEBI" id="CHEBI:29108"/>
        <label>2</label>
    </ligand>
</feature>
<dbReference type="Gene3D" id="3.40.390.10">
    <property type="entry name" value="Collagenase (Catalytic Domain)"/>
    <property type="match status" value="1"/>
</dbReference>
<keyword evidence="1" id="KW-0645">Protease</keyword>
<dbReference type="InterPro" id="IPR001818">
    <property type="entry name" value="Pept_M10_metallopeptidase"/>
</dbReference>
<dbReference type="SUPFAM" id="SSF55486">
    <property type="entry name" value="Metalloproteases ('zincins'), catalytic domain"/>
    <property type="match status" value="1"/>
</dbReference>
<reference evidence="9" key="1">
    <citation type="submission" date="2021-01" db="UniProtKB">
        <authorList>
            <consortium name="EnsemblPlants"/>
        </authorList>
    </citation>
    <scope>IDENTIFICATION</scope>
</reference>
<feature type="binding site" evidence="7">
    <location>
        <position position="140"/>
    </location>
    <ligand>
        <name>Ca(2+)</name>
        <dbReference type="ChEBI" id="CHEBI:29108"/>
        <label>3</label>
    </ligand>
</feature>
<evidence type="ECO:0000256" key="6">
    <source>
        <dbReference type="PIRSR" id="PIRSR621190-1"/>
    </source>
</evidence>
<evidence type="ECO:0000256" key="7">
    <source>
        <dbReference type="PIRSR" id="PIRSR621190-2"/>
    </source>
</evidence>
<dbReference type="SMART" id="SM00235">
    <property type="entry name" value="ZnMc"/>
    <property type="match status" value="1"/>
</dbReference>
<feature type="binding site" evidence="7">
    <location>
        <position position="121"/>
    </location>
    <ligand>
        <name>Ca(2+)</name>
        <dbReference type="ChEBI" id="CHEBI:29108"/>
        <label>3</label>
    </ligand>
</feature>
<feature type="binding site" evidence="7">
    <location>
        <position position="143"/>
    </location>
    <ligand>
        <name>Ca(2+)</name>
        <dbReference type="ChEBI" id="CHEBI:29108"/>
        <label>1</label>
    </ligand>
</feature>
<feature type="binding site" evidence="7">
    <location>
        <position position="113"/>
    </location>
    <ligand>
        <name>Zn(2+)</name>
        <dbReference type="ChEBI" id="CHEBI:29105"/>
        <label>1</label>
    </ligand>
</feature>
<keyword evidence="3" id="KW-0378">Hydrolase</keyword>
<evidence type="ECO:0000313" key="10">
    <source>
        <dbReference type="Proteomes" id="UP000594263"/>
    </source>
</evidence>
<dbReference type="GO" id="GO:0030198">
    <property type="term" value="P:extracellular matrix organization"/>
    <property type="evidence" value="ECO:0007669"/>
    <property type="project" value="TreeGrafter"/>
</dbReference>
<keyword evidence="10" id="KW-1185">Reference proteome</keyword>
<feature type="binding site" evidence="7">
    <location>
        <position position="128"/>
    </location>
    <ligand>
        <name>Zn(2+)</name>
        <dbReference type="ChEBI" id="CHEBI:29105"/>
        <label>1</label>
    </ligand>
</feature>
<keyword evidence="4 7" id="KW-0862">Zinc</keyword>
<dbReference type="PANTHER" id="PTHR10201:SF323">
    <property type="entry name" value="MATRIX METALLOPROTEINASE-21"/>
    <property type="match status" value="1"/>
</dbReference>
<evidence type="ECO:0000256" key="1">
    <source>
        <dbReference type="ARBA" id="ARBA00022670"/>
    </source>
</evidence>
<dbReference type="GO" id="GO:0008270">
    <property type="term" value="F:zinc ion binding"/>
    <property type="evidence" value="ECO:0007669"/>
    <property type="project" value="InterPro"/>
</dbReference>
<evidence type="ECO:0000256" key="4">
    <source>
        <dbReference type="ARBA" id="ARBA00022833"/>
    </source>
</evidence>
<sequence length="207" mass="23068">MHTHYYKPVKPFGHLAESREGDNVALLTYQDFYRLNKTGFLDTETLSRHCKPKRTKKELYVVIQENVPPELVNNISQAFSDWEPFVPLVFIKNSDPGGGAQPDVRVGFFKRDHGDGFPFDGPGNVLAHASNGQGDIMHFDAEENWRVGAVAGAFDVGSVAMHEIGHLLGLAHSPDKTALMYAYIGAGEIKPIADDDKDGMRDLYYWS</sequence>
<dbReference type="EnsemblPlants" id="Kaladp0067s0157.1.v1.1">
    <property type="protein sequence ID" value="Kaladp0067s0157.1.v1.1"/>
    <property type="gene ID" value="Kaladp0067s0157.v1.1"/>
</dbReference>
<dbReference type="AlphaFoldDB" id="A0A7N0UG21"/>
<dbReference type="Pfam" id="PF00413">
    <property type="entry name" value="Peptidase_M10"/>
    <property type="match status" value="1"/>
</dbReference>
<evidence type="ECO:0000313" key="9">
    <source>
        <dbReference type="EnsemblPlants" id="Kaladp0067s0157.1.v1.1"/>
    </source>
</evidence>
<comment type="cofactor">
    <cofactor evidence="7">
        <name>Ca(2+)</name>
        <dbReference type="ChEBI" id="CHEBI:29108"/>
    </cofactor>
    <text evidence="7">Can bind about 5 Ca(2+) ions per subunit.</text>
</comment>
<dbReference type="GO" id="GO:0031012">
    <property type="term" value="C:extracellular matrix"/>
    <property type="evidence" value="ECO:0007669"/>
    <property type="project" value="InterPro"/>
</dbReference>
<dbReference type="InterPro" id="IPR024079">
    <property type="entry name" value="MetalloPept_cat_dom_sf"/>
</dbReference>
<feature type="binding site" evidence="7">
    <location>
        <position position="138"/>
    </location>
    <ligand>
        <name>Zn(2+)</name>
        <dbReference type="ChEBI" id="CHEBI:29105"/>
        <label>1</label>
    </ligand>
</feature>
<feature type="binding site" evidence="7">
    <location>
        <position position="115"/>
    </location>
    <ligand>
        <name>Zn(2+)</name>
        <dbReference type="ChEBI" id="CHEBI:29105"/>
        <label>1</label>
    </ligand>
</feature>
<organism evidence="9 10">
    <name type="scientific">Kalanchoe fedtschenkoi</name>
    <name type="common">Lavender scallops</name>
    <name type="synonym">South American air plant</name>
    <dbReference type="NCBI Taxonomy" id="63787"/>
    <lineage>
        <taxon>Eukaryota</taxon>
        <taxon>Viridiplantae</taxon>
        <taxon>Streptophyta</taxon>
        <taxon>Embryophyta</taxon>
        <taxon>Tracheophyta</taxon>
        <taxon>Spermatophyta</taxon>
        <taxon>Magnoliopsida</taxon>
        <taxon>eudicotyledons</taxon>
        <taxon>Gunneridae</taxon>
        <taxon>Pentapetalae</taxon>
        <taxon>Saxifragales</taxon>
        <taxon>Crassulaceae</taxon>
        <taxon>Kalanchoe</taxon>
    </lineage>
</organism>
<proteinExistence type="predicted"/>
<evidence type="ECO:0000256" key="3">
    <source>
        <dbReference type="ARBA" id="ARBA00022801"/>
    </source>
</evidence>
<feature type="active site" evidence="6">
    <location>
        <position position="163"/>
    </location>
</feature>
<evidence type="ECO:0000256" key="5">
    <source>
        <dbReference type="ARBA" id="ARBA00023049"/>
    </source>
</evidence>
<dbReference type="GO" id="GO:0006508">
    <property type="term" value="P:proteolysis"/>
    <property type="evidence" value="ECO:0007669"/>
    <property type="project" value="UniProtKB-KW"/>
</dbReference>
<evidence type="ECO:0000256" key="2">
    <source>
        <dbReference type="ARBA" id="ARBA00022723"/>
    </source>
</evidence>
<protein>
    <recommendedName>
        <fullName evidence="8">Peptidase metallopeptidase domain-containing protein</fullName>
    </recommendedName>
</protein>
<dbReference type="InterPro" id="IPR006026">
    <property type="entry name" value="Peptidase_Metallo"/>
</dbReference>
<dbReference type="Proteomes" id="UP000594263">
    <property type="component" value="Unplaced"/>
</dbReference>
<name>A0A7N0UG21_KALFE</name>
<accession>A0A7N0UG21</accession>